<protein>
    <recommendedName>
        <fullName evidence="3">SMI1/KNR4 family protein</fullName>
    </recommendedName>
</protein>
<dbReference type="RefSeq" id="WP_258388026.1">
    <property type="nucleotide sequence ID" value="NZ_CP091430.1"/>
</dbReference>
<evidence type="ECO:0008006" key="3">
    <source>
        <dbReference type="Google" id="ProtNLM"/>
    </source>
</evidence>
<name>A0ABY5SDF8_9BACL</name>
<proteinExistence type="predicted"/>
<evidence type="ECO:0000313" key="1">
    <source>
        <dbReference type="EMBL" id="UVI31966.1"/>
    </source>
</evidence>
<dbReference type="Proteomes" id="UP001057877">
    <property type="component" value="Chromosome"/>
</dbReference>
<keyword evidence="2" id="KW-1185">Reference proteome</keyword>
<organism evidence="1 2">
    <name type="scientific">Paenibacillus spongiae</name>
    <dbReference type="NCBI Taxonomy" id="2909671"/>
    <lineage>
        <taxon>Bacteria</taxon>
        <taxon>Bacillati</taxon>
        <taxon>Bacillota</taxon>
        <taxon>Bacilli</taxon>
        <taxon>Bacillales</taxon>
        <taxon>Paenibacillaceae</taxon>
        <taxon>Paenibacillus</taxon>
    </lineage>
</organism>
<gene>
    <name evidence="1" type="ORF">L1F29_09180</name>
</gene>
<reference evidence="1" key="1">
    <citation type="submission" date="2022-01" db="EMBL/GenBank/DDBJ databases">
        <title>Paenibacillus spongiae sp. nov., isolated from marine sponge.</title>
        <authorList>
            <person name="Li Z."/>
            <person name="Zhang M."/>
        </authorList>
    </citation>
    <scope>NUCLEOTIDE SEQUENCE</scope>
    <source>
        <strain evidence="1">PHS-Z3</strain>
    </source>
</reference>
<evidence type="ECO:0000313" key="2">
    <source>
        <dbReference type="Proteomes" id="UP001057877"/>
    </source>
</evidence>
<sequence length="130" mass="14701">MTLNELLKQFQAEPMSPEKTASLLKIVGERYGFQPAGDMLTILELGGTAAFQAKPPLRFLGLDEIIHAEAYLHVDFAGRGLLPLFDLYENDFICYRIQDRQFCVFNIIDYSQFGQSGSVIDVLKKLGYFV</sequence>
<accession>A0ABY5SDF8</accession>
<dbReference type="EMBL" id="CP091430">
    <property type="protein sequence ID" value="UVI31966.1"/>
    <property type="molecule type" value="Genomic_DNA"/>
</dbReference>